<dbReference type="InterPro" id="IPR026350">
    <property type="entry name" value="GxxExxY"/>
</dbReference>
<dbReference type="AlphaFoldDB" id="A0A382D8Q1"/>
<dbReference type="EMBL" id="UINC01038181">
    <property type="protein sequence ID" value="SVB34810.1"/>
    <property type="molecule type" value="Genomic_DNA"/>
</dbReference>
<organism evidence="1">
    <name type="scientific">marine metagenome</name>
    <dbReference type="NCBI Taxonomy" id="408172"/>
    <lineage>
        <taxon>unclassified sequences</taxon>
        <taxon>metagenomes</taxon>
        <taxon>ecological metagenomes</taxon>
    </lineage>
</organism>
<evidence type="ECO:0008006" key="2">
    <source>
        <dbReference type="Google" id="ProtNLM"/>
    </source>
</evidence>
<protein>
    <recommendedName>
        <fullName evidence="2">GxxExxY protein</fullName>
    </recommendedName>
</protein>
<proteinExistence type="predicted"/>
<accession>A0A382D8Q1</accession>
<evidence type="ECO:0000313" key="1">
    <source>
        <dbReference type="EMBL" id="SVB34810.1"/>
    </source>
</evidence>
<feature type="non-terminal residue" evidence="1">
    <location>
        <position position="1"/>
    </location>
</feature>
<gene>
    <name evidence="1" type="ORF">METZ01_LOCUS187664</name>
</gene>
<reference evidence="1" key="1">
    <citation type="submission" date="2018-05" db="EMBL/GenBank/DDBJ databases">
        <authorList>
            <person name="Lanie J.A."/>
            <person name="Ng W.-L."/>
            <person name="Kazmierczak K.M."/>
            <person name="Andrzejewski T.M."/>
            <person name="Davidsen T.M."/>
            <person name="Wayne K.J."/>
            <person name="Tettelin H."/>
            <person name="Glass J.I."/>
            <person name="Rusch D."/>
            <person name="Podicherti R."/>
            <person name="Tsui H.-C.T."/>
            <person name="Winkler M.E."/>
        </authorList>
    </citation>
    <scope>NUCLEOTIDE SEQUENCE</scope>
</reference>
<sequence length="111" mass="12860">IFFQGESLALFRLDFLIPAQKNKRWQLNNPIIIETKAIPNLNDNNRLQIKNYLLSCPNNSSESFKKVKQGFLLNWKAGLDDVSEDDDKEGVEIELYTLRAKKLSKLFSNNE</sequence>
<name>A0A382D8Q1_9ZZZZ</name>
<dbReference type="Pfam" id="PF13366">
    <property type="entry name" value="PDDEXK_3"/>
    <property type="match status" value="1"/>
</dbReference>